<evidence type="ECO:0000256" key="6">
    <source>
        <dbReference type="ARBA" id="ARBA00023136"/>
    </source>
</evidence>
<keyword evidence="7" id="KW-0998">Cell outer membrane</keyword>
<gene>
    <name evidence="8" type="ORF">C5750_22420</name>
</gene>
<dbReference type="SUPFAM" id="SSF56954">
    <property type="entry name" value="Outer membrane efflux proteins (OEP)"/>
    <property type="match status" value="1"/>
</dbReference>
<dbReference type="InterPro" id="IPR051906">
    <property type="entry name" value="TolC-like"/>
</dbReference>
<dbReference type="PANTHER" id="PTHR30026">
    <property type="entry name" value="OUTER MEMBRANE PROTEIN TOLC"/>
    <property type="match status" value="1"/>
</dbReference>
<dbReference type="Pfam" id="PF02321">
    <property type="entry name" value="OEP"/>
    <property type="match status" value="2"/>
</dbReference>
<dbReference type="AlphaFoldDB" id="A0A2S9JB84"/>
<evidence type="ECO:0000256" key="3">
    <source>
        <dbReference type="ARBA" id="ARBA00022448"/>
    </source>
</evidence>
<dbReference type="Gene3D" id="1.20.1600.10">
    <property type="entry name" value="Outer membrane efflux proteins (OEP)"/>
    <property type="match status" value="1"/>
</dbReference>
<evidence type="ECO:0000256" key="5">
    <source>
        <dbReference type="ARBA" id="ARBA00022692"/>
    </source>
</evidence>
<dbReference type="InterPro" id="IPR010130">
    <property type="entry name" value="T1SS_OMP_TolC"/>
</dbReference>
<evidence type="ECO:0000256" key="4">
    <source>
        <dbReference type="ARBA" id="ARBA00022452"/>
    </source>
</evidence>
<proteinExistence type="inferred from homology"/>
<comment type="subcellular location">
    <subcellularLocation>
        <location evidence="1">Cell outer membrane</location>
    </subcellularLocation>
</comment>
<dbReference type="GO" id="GO:1990281">
    <property type="term" value="C:efflux pump complex"/>
    <property type="evidence" value="ECO:0007669"/>
    <property type="project" value="TreeGrafter"/>
</dbReference>
<dbReference type="GO" id="GO:0009279">
    <property type="term" value="C:cell outer membrane"/>
    <property type="evidence" value="ECO:0007669"/>
    <property type="project" value="UniProtKB-SubCell"/>
</dbReference>
<keyword evidence="9" id="KW-1185">Reference proteome</keyword>
<dbReference type="InterPro" id="IPR003423">
    <property type="entry name" value="OMP_efflux"/>
</dbReference>
<name>A0A2S9JB84_9HYPH</name>
<evidence type="ECO:0000256" key="2">
    <source>
        <dbReference type="ARBA" id="ARBA00007613"/>
    </source>
</evidence>
<dbReference type="PANTHER" id="PTHR30026:SF22">
    <property type="entry name" value="OUTER MEMBRANE EFFLUX PROTEIN"/>
    <property type="match status" value="1"/>
</dbReference>
<keyword evidence="5" id="KW-0812">Transmembrane</keyword>
<dbReference type="Proteomes" id="UP000238563">
    <property type="component" value="Unassembled WGS sequence"/>
</dbReference>
<evidence type="ECO:0000256" key="7">
    <source>
        <dbReference type="ARBA" id="ARBA00023237"/>
    </source>
</evidence>
<reference evidence="8 9" key="1">
    <citation type="submission" date="2018-02" db="EMBL/GenBank/DDBJ databases">
        <title>The draft genome of Phyllobacterium myrsinacearum DSM5892.</title>
        <authorList>
            <person name="Li L."/>
            <person name="Liu L."/>
            <person name="Zhang X."/>
            <person name="Wang T."/>
        </authorList>
    </citation>
    <scope>NUCLEOTIDE SEQUENCE [LARGE SCALE GENOMIC DNA]</scope>
    <source>
        <strain evidence="8 9">DSM 5892</strain>
    </source>
</reference>
<dbReference type="NCBIfam" id="TIGR01844">
    <property type="entry name" value="type_I_sec_TolC"/>
    <property type="match status" value="1"/>
</dbReference>
<dbReference type="GO" id="GO:0015562">
    <property type="term" value="F:efflux transmembrane transporter activity"/>
    <property type="evidence" value="ECO:0007669"/>
    <property type="project" value="InterPro"/>
</dbReference>
<keyword evidence="4" id="KW-1134">Transmembrane beta strand</keyword>
<keyword evidence="3" id="KW-0813">Transport</keyword>
<comment type="caution">
    <text evidence="8">The sequence shown here is derived from an EMBL/GenBank/DDBJ whole genome shotgun (WGS) entry which is preliminary data.</text>
</comment>
<evidence type="ECO:0000313" key="8">
    <source>
        <dbReference type="EMBL" id="PRD50090.1"/>
    </source>
</evidence>
<protein>
    <submittedName>
        <fullName evidence="8">Transporter</fullName>
    </submittedName>
</protein>
<sequence length="481" mass="51104">MSLSNRNERFAEPSLLFKLSEKFTVSITAKRSLTAILLMTSVLTATPSMAETIFGAMSKAYQNNSTLNANRAGVRVTDENVAIAKSGYRPRVTGQVSVNTQRSKLDGQRAGTKSSSTEGVEVDQMLFDGFQTRNNVAAAETGVLAAREDLRGSEQTTLAAAVQAYMDVYLNRQIVALREKNLAFLNEQVRSNRARFDVGEGTRTDVAQAEASQATAVNDRNTARANVKIAEATYIQTVGATPGSLSAAAPAKSLPKSLNQAYSIADANHPSIGSAKLNTDVAGYQVKVNEGVLLPQAGLTGTLSRTDVFQGGSATSPNNSSASAKLNVTIPIYGAGQTAAKVRQSKENLGQRRIEVDVSKDSVRQAVAAAWSKLDAARASIVAQKSVVAAAQLALNGVIEERKVGQRTTLDVLNAQADVITGQLALVQAEHDSVVSSYQVLSAMGRLTARQVGLQVAEYKPEEHFDAVKDKWGGTKTPDGR</sequence>
<organism evidence="8 9">
    <name type="scientific">Phyllobacterium myrsinacearum</name>
    <dbReference type="NCBI Taxonomy" id="28101"/>
    <lineage>
        <taxon>Bacteria</taxon>
        <taxon>Pseudomonadati</taxon>
        <taxon>Pseudomonadota</taxon>
        <taxon>Alphaproteobacteria</taxon>
        <taxon>Hyphomicrobiales</taxon>
        <taxon>Phyllobacteriaceae</taxon>
        <taxon>Phyllobacterium</taxon>
    </lineage>
</organism>
<dbReference type="OrthoDB" id="9789368at2"/>
<keyword evidence="6" id="KW-0472">Membrane</keyword>
<comment type="similarity">
    <text evidence="2">Belongs to the outer membrane factor (OMF) (TC 1.B.17) family.</text>
</comment>
<evidence type="ECO:0000313" key="9">
    <source>
        <dbReference type="Proteomes" id="UP000238563"/>
    </source>
</evidence>
<evidence type="ECO:0000256" key="1">
    <source>
        <dbReference type="ARBA" id="ARBA00004442"/>
    </source>
</evidence>
<accession>A0A2S9JB84</accession>
<dbReference type="GO" id="GO:0015288">
    <property type="term" value="F:porin activity"/>
    <property type="evidence" value="ECO:0007669"/>
    <property type="project" value="TreeGrafter"/>
</dbReference>
<dbReference type="EMBL" id="PVBT01000008">
    <property type="protein sequence ID" value="PRD50090.1"/>
    <property type="molecule type" value="Genomic_DNA"/>
</dbReference>